<evidence type="ECO:0000256" key="5">
    <source>
        <dbReference type="SAM" id="Phobius"/>
    </source>
</evidence>
<dbReference type="AlphaFoldDB" id="A0AAE0KE68"/>
<reference evidence="6" key="2">
    <citation type="submission" date="2023-06" db="EMBL/GenBank/DDBJ databases">
        <authorList>
            <consortium name="Lawrence Berkeley National Laboratory"/>
            <person name="Haridas S."/>
            <person name="Hensen N."/>
            <person name="Bonometti L."/>
            <person name="Westerberg I."/>
            <person name="Brannstrom I.O."/>
            <person name="Guillou S."/>
            <person name="Cros-Aarteil S."/>
            <person name="Calhoun S."/>
            <person name="Kuo A."/>
            <person name="Mondo S."/>
            <person name="Pangilinan J."/>
            <person name="Riley R."/>
            <person name="LaButti K."/>
            <person name="Andreopoulos B."/>
            <person name="Lipzen A."/>
            <person name="Chen C."/>
            <person name="Yanf M."/>
            <person name="Daum C."/>
            <person name="Ng V."/>
            <person name="Clum A."/>
            <person name="Steindorff A."/>
            <person name="Ohm R."/>
            <person name="Martin F."/>
            <person name="Silar P."/>
            <person name="Natvig D."/>
            <person name="Lalanne C."/>
            <person name="Gautier V."/>
            <person name="Ament-velasquez S.L."/>
            <person name="Kruys A."/>
            <person name="Hutchinson M.I."/>
            <person name="Powell A.J."/>
            <person name="Barry K."/>
            <person name="Miller A.N."/>
            <person name="Grigoriev I.V."/>
            <person name="Debuchy R."/>
            <person name="Gladieux P."/>
            <person name="Thoren M.H."/>
            <person name="Johannesson H."/>
        </authorList>
    </citation>
    <scope>NUCLEOTIDE SEQUENCE</scope>
    <source>
        <strain evidence="6">CBS 232.78</strain>
    </source>
</reference>
<dbReference type="PANTHER" id="PTHR35371">
    <property type="entry name" value="INNER MEMBRANE PROTEIN"/>
    <property type="match status" value="1"/>
</dbReference>
<protein>
    <recommendedName>
        <fullName evidence="8">MAPEG family protein</fullName>
    </recommendedName>
</protein>
<dbReference type="GO" id="GO:0016020">
    <property type="term" value="C:membrane"/>
    <property type="evidence" value="ECO:0007669"/>
    <property type="project" value="UniProtKB-SubCell"/>
</dbReference>
<evidence type="ECO:0008006" key="8">
    <source>
        <dbReference type="Google" id="ProtNLM"/>
    </source>
</evidence>
<comment type="caution">
    <text evidence="6">The sequence shown here is derived from an EMBL/GenBank/DDBJ whole genome shotgun (WGS) entry which is preliminary data.</text>
</comment>
<gene>
    <name evidence="6" type="ORF">B0H63DRAFT_481514</name>
</gene>
<accession>A0AAE0KE68</accession>
<keyword evidence="7" id="KW-1185">Reference proteome</keyword>
<dbReference type="SUPFAM" id="SSF161084">
    <property type="entry name" value="MAPEG domain-like"/>
    <property type="match status" value="1"/>
</dbReference>
<dbReference type="EMBL" id="JAULSW010000007">
    <property type="protein sequence ID" value="KAK3374994.1"/>
    <property type="molecule type" value="Genomic_DNA"/>
</dbReference>
<keyword evidence="4 5" id="KW-0472">Membrane</keyword>
<evidence type="ECO:0000256" key="3">
    <source>
        <dbReference type="ARBA" id="ARBA00022989"/>
    </source>
</evidence>
<dbReference type="Pfam" id="PF01124">
    <property type="entry name" value="MAPEG"/>
    <property type="match status" value="1"/>
</dbReference>
<evidence type="ECO:0000256" key="1">
    <source>
        <dbReference type="ARBA" id="ARBA00004370"/>
    </source>
</evidence>
<feature type="transmembrane region" description="Helical" evidence="5">
    <location>
        <begin position="132"/>
        <end position="152"/>
    </location>
</feature>
<name>A0AAE0KE68_9PEZI</name>
<comment type="subcellular location">
    <subcellularLocation>
        <location evidence="1">Membrane</location>
    </subcellularLocation>
</comment>
<dbReference type="Gene3D" id="1.20.120.550">
    <property type="entry name" value="Membrane associated eicosanoid/glutathione metabolism-like domain"/>
    <property type="match status" value="1"/>
</dbReference>
<evidence type="ECO:0000313" key="7">
    <source>
        <dbReference type="Proteomes" id="UP001285441"/>
    </source>
</evidence>
<organism evidence="6 7">
    <name type="scientific">Podospora didyma</name>
    <dbReference type="NCBI Taxonomy" id="330526"/>
    <lineage>
        <taxon>Eukaryota</taxon>
        <taxon>Fungi</taxon>
        <taxon>Dikarya</taxon>
        <taxon>Ascomycota</taxon>
        <taxon>Pezizomycotina</taxon>
        <taxon>Sordariomycetes</taxon>
        <taxon>Sordariomycetidae</taxon>
        <taxon>Sordariales</taxon>
        <taxon>Podosporaceae</taxon>
        <taxon>Podospora</taxon>
    </lineage>
</organism>
<dbReference type="Proteomes" id="UP001285441">
    <property type="component" value="Unassembled WGS sequence"/>
</dbReference>
<sequence length="153" mass="16567">MAALFDFGAANWSYYTVPAAFFMVMVPHMYSNILAGKNYDLANPYKVEEHCAKDTTFNKVTLKRIQRARAAAKNGFETLSLFAAAVVAANAAGVAAARLNALTLAYLASRAAYNYVYVSLQDNARTAPLRTLTWAVGIVIIMSLFVSAGNVVN</sequence>
<feature type="transmembrane region" description="Helical" evidence="5">
    <location>
        <begin position="79"/>
        <end position="97"/>
    </location>
</feature>
<dbReference type="PANTHER" id="PTHR35371:SF1">
    <property type="entry name" value="BLR7753 PROTEIN"/>
    <property type="match status" value="1"/>
</dbReference>
<reference evidence="6" key="1">
    <citation type="journal article" date="2023" name="Mol. Phylogenet. Evol.">
        <title>Genome-scale phylogeny and comparative genomics of the fungal order Sordariales.</title>
        <authorList>
            <person name="Hensen N."/>
            <person name="Bonometti L."/>
            <person name="Westerberg I."/>
            <person name="Brannstrom I.O."/>
            <person name="Guillou S."/>
            <person name="Cros-Aarteil S."/>
            <person name="Calhoun S."/>
            <person name="Haridas S."/>
            <person name="Kuo A."/>
            <person name="Mondo S."/>
            <person name="Pangilinan J."/>
            <person name="Riley R."/>
            <person name="LaButti K."/>
            <person name="Andreopoulos B."/>
            <person name="Lipzen A."/>
            <person name="Chen C."/>
            <person name="Yan M."/>
            <person name="Daum C."/>
            <person name="Ng V."/>
            <person name="Clum A."/>
            <person name="Steindorff A."/>
            <person name="Ohm R.A."/>
            <person name="Martin F."/>
            <person name="Silar P."/>
            <person name="Natvig D.O."/>
            <person name="Lalanne C."/>
            <person name="Gautier V."/>
            <person name="Ament-Velasquez S.L."/>
            <person name="Kruys A."/>
            <person name="Hutchinson M.I."/>
            <person name="Powell A.J."/>
            <person name="Barry K."/>
            <person name="Miller A.N."/>
            <person name="Grigoriev I.V."/>
            <person name="Debuchy R."/>
            <person name="Gladieux P."/>
            <person name="Hiltunen Thoren M."/>
            <person name="Johannesson H."/>
        </authorList>
    </citation>
    <scope>NUCLEOTIDE SEQUENCE</scope>
    <source>
        <strain evidence="6">CBS 232.78</strain>
    </source>
</reference>
<proteinExistence type="predicted"/>
<keyword evidence="2 5" id="KW-0812">Transmembrane</keyword>
<dbReference type="InterPro" id="IPR001129">
    <property type="entry name" value="Membr-assoc_MAPEG"/>
</dbReference>
<evidence type="ECO:0000313" key="6">
    <source>
        <dbReference type="EMBL" id="KAK3374994.1"/>
    </source>
</evidence>
<feature type="transmembrane region" description="Helical" evidence="5">
    <location>
        <begin position="12"/>
        <end position="30"/>
    </location>
</feature>
<dbReference type="InterPro" id="IPR023352">
    <property type="entry name" value="MAPEG-like_dom_sf"/>
</dbReference>
<evidence type="ECO:0000256" key="2">
    <source>
        <dbReference type="ARBA" id="ARBA00022692"/>
    </source>
</evidence>
<keyword evidence="3 5" id="KW-1133">Transmembrane helix</keyword>
<evidence type="ECO:0000256" key="4">
    <source>
        <dbReference type="ARBA" id="ARBA00023136"/>
    </source>
</evidence>